<dbReference type="EMBL" id="MU394343">
    <property type="protein sequence ID" value="KAI6084020.1"/>
    <property type="molecule type" value="Genomic_DNA"/>
</dbReference>
<evidence type="ECO:0000313" key="1">
    <source>
        <dbReference type="EMBL" id="KAI6084020.1"/>
    </source>
</evidence>
<gene>
    <name evidence="1" type="ORF">F4821DRAFT_243615</name>
</gene>
<sequence>MAYGLGPYITPTGGNNVKRGLIMERAESVLSSAYRAEVRHIGDWDGTMPGQLEKRDPDVEALPVFGINLNGRDFHFAHMGFDPANNSSSFRFGMGPGPETENNKRRLRARGDDKPKYNTQFFDRGGLDAIGRSDIEGDASKPDAQPTPDDPNDYDWLYHEVSCYMGGEKGHPTQYDSQGLWFQIYDDEGEGTLSAGAFSYCQ</sequence>
<organism evidence="1 2">
    <name type="scientific">Hypoxylon rubiginosum</name>
    <dbReference type="NCBI Taxonomy" id="110542"/>
    <lineage>
        <taxon>Eukaryota</taxon>
        <taxon>Fungi</taxon>
        <taxon>Dikarya</taxon>
        <taxon>Ascomycota</taxon>
        <taxon>Pezizomycotina</taxon>
        <taxon>Sordariomycetes</taxon>
        <taxon>Xylariomycetidae</taxon>
        <taxon>Xylariales</taxon>
        <taxon>Hypoxylaceae</taxon>
        <taxon>Hypoxylon</taxon>
    </lineage>
</organism>
<comment type="caution">
    <text evidence="1">The sequence shown here is derived from an EMBL/GenBank/DDBJ whole genome shotgun (WGS) entry which is preliminary data.</text>
</comment>
<protein>
    <submittedName>
        <fullName evidence="1">Uncharacterized protein</fullName>
    </submittedName>
</protein>
<accession>A0ACC0CUQ7</accession>
<keyword evidence="2" id="KW-1185">Reference proteome</keyword>
<reference evidence="1 2" key="1">
    <citation type="journal article" date="2022" name="New Phytol.">
        <title>Ecological generalism drives hyperdiversity of secondary metabolite gene clusters in xylarialean endophytes.</title>
        <authorList>
            <person name="Franco M.E.E."/>
            <person name="Wisecaver J.H."/>
            <person name="Arnold A.E."/>
            <person name="Ju Y.M."/>
            <person name="Slot J.C."/>
            <person name="Ahrendt S."/>
            <person name="Moore L.P."/>
            <person name="Eastman K.E."/>
            <person name="Scott K."/>
            <person name="Konkel Z."/>
            <person name="Mondo S.J."/>
            <person name="Kuo A."/>
            <person name="Hayes R.D."/>
            <person name="Haridas S."/>
            <person name="Andreopoulos B."/>
            <person name="Riley R."/>
            <person name="LaButti K."/>
            <person name="Pangilinan J."/>
            <person name="Lipzen A."/>
            <person name="Amirebrahimi M."/>
            <person name="Yan J."/>
            <person name="Adam C."/>
            <person name="Keymanesh K."/>
            <person name="Ng V."/>
            <person name="Louie K."/>
            <person name="Northen T."/>
            <person name="Drula E."/>
            <person name="Henrissat B."/>
            <person name="Hsieh H.M."/>
            <person name="Youens-Clark K."/>
            <person name="Lutzoni F."/>
            <person name="Miadlikowska J."/>
            <person name="Eastwood D.C."/>
            <person name="Hamelin R.C."/>
            <person name="Grigoriev I.V."/>
            <person name="U'Ren J.M."/>
        </authorList>
    </citation>
    <scope>NUCLEOTIDE SEQUENCE [LARGE SCALE GENOMIC DNA]</scope>
    <source>
        <strain evidence="1 2">ER1909</strain>
    </source>
</reference>
<evidence type="ECO:0000313" key="2">
    <source>
        <dbReference type="Proteomes" id="UP001497680"/>
    </source>
</evidence>
<name>A0ACC0CUQ7_9PEZI</name>
<proteinExistence type="predicted"/>
<dbReference type="Proteomes" id="UP001497680">
    <property type="component" value="Unassembled WGS sequence"/>
</dbReference>